<gene>
    <name evidence="2" type="ORF">SAMN04489718_3466</name>
</gene>
<dbReference type="AlphaFoldDB" id="A0A1H1G717"/>
<reference evidence="3" key="1">
    <citation type="submission" date="2016-10" db="EMBL/GenBank/DDBJ databases">
        <authorList>
            <person name="Varghese N."/>
            <person name="Submissions S."/>
        </authorList>
    </citation>
    <scope>NUCLEOTIDE SEQUENCE [LARGE SCALE GENOMIC DNA]</scope>
    <source>
        <strain evidence="3">DSM 45459</strain>
    </source>
</reference>
<feature type="region of interest" description="Disordered" evidence="1">
    <location>
        <begin position="95"/>
        <end position="116"/>
    </location>
</feature>
<evidence type="ECO:0000313" key="2">
    <source>
        <dbReference type="EMBL" id="SDR09044.1"/>
    </source>
</evidence>
<dbReference type="OrthoDB" id="3699359at2"/>
<evidence type="ECO:0000313" key="3">
    <source>
        <dbReference type="Proteomes" id="UP000199301"/>
    </source>
</evidence>
<dbReference type="EMBL" id="FNKO01000002">
    <property type="protein sequence ID" value="SDR09044.1"/>
    <property type="molecule type" value="Genomic_DNA"/>
</dbReference>
<sequence>MLRNIPVLLEGYKLQVSEEPTMKTRQDEHGNEVVATDYHGATQYVVSLFAKPLDENGKARGKGEEIKVTLETEPEEIEDGTRVELINPRVSHWQNDFGNGTTSGLSWKATGIKPVR</sequence>
<dbReference type="InterPro" id="IPR038620">
    <property type="entry name" value="YdcP-like_sf"/>
</dbReference>
<keyword evidence="3" id="KW-1185">Reference proteome</keyword>
<dbReference type="Proteomes" id="UP000199301">
    <property type="component" value="Unassembled WGS sequence"/>
</dbReference>
<dbReference type="RefSeq" id="WP_092525606.1">
    <property type="nucleotide sequence ID" value="NZ_FNKO01000002.1"/>
</dbReference>
<dbReference type="Gene3D" id="2.40.50.390">
    <property type="entry name" value="Conjugative transposon protein, DUF961"/>
    <property type="match status" value="1"/>
</dbReference>
<name>A0A1H1G717_9ACTN</name>
<evidence type="ECO:0000256" key="1">
    <source>
        <dbReference type="SAM" id="MobiDB-lite"/>
    </source>
</evidence>
<feature type="compositionally biased region" description="Polar residues" evidence="1">
    <location>
        <begin position="95"/>
        <end position="105"/>
    </location>
</feature>
<proteinExistence type="predicted"/>
<protein>
    <submittedName>
        <fullName evidence="2">Uncharacterized protein</fullName>
    </submittedName>
</protein>
<organism evidence="2 3">
    <name type="scientific">Actinopolyspora saharensis</name>
    <dbReference type="NCBI Taxonomy" id="995062"/>
    <lineage>
        <taxon>Bacteria</taxon>
        <taxon>Bacillati</taxon>
        <taxon>Actinomycetota</taxon>
        <taxon>Actinomycetes</taxon>
        <taxon>Actinopolysporales</taxon>
        <taxon>Actinopolysporaceae</taxon>
        <taxon>Actinopolyspora</taxon>
    </lineage>
</organism>
<accession>A0A1H1G717</accession>